<dbReference type="InterPro" id="IPR052189">
    <property type="entry name" value="L-asp_N-monooxygenase_NS-form"/>
</dbReference>
<keyword evidence="4" id="KW-1185">Reference proteome</keyword>
<dbReference type="Pfam" id="PF13454">
    <property type="entry name" value="NAD_binding_9"/>
    <property type="match status" value="1"/>
</dbReference>
<dbReference type="PANTHER" id="PTHR40254:SF1">
    <property type="entry name" value="BLR0577 PROTEIN"/>
    <property type="match status" value="1"/>
</dbReference>
<dbReference type="InterPro" id="IPR036188">
    <property type="entry name" value="FAD/NAD-bd_sf"/>
</dbReference>
<dbReference type="SUPFAM" id="SSF51905">
    <property type="entry name" value="FAD/NAD(P)-binding domain"/>
    <property type="match status" value="1"/>
</dbReference>
<reference evidence="3 4" key="1">
    <citation type="submission" date="2019-06" db="EMBL/GenBank/DDBJ databases">
        <title>Sequencing the genomes of 1000 actinobacteria strains.</title>
        <authorList>
            <person name="Klenk H.-P."/>
        </authorList>
    </citation>
    <scope>NUCLEOTIDE SEQUENCE [LARGE SCALE GENOMIC DNA]</scope>
    <source>
        <strain evidence="3 4">DSM 102200</strain>
    </source>
</reference>
<feature type="region of interest" description="Disordered" evidence="1">
    <location>
        <begin position="1"/>
        <end position="22"/>
    </location>
</feature>
<feature type="domain" description="FAD-dependent urate hydroxylase HpyO/Asp monooxygenase CreE-like FAD/NAD(P)-binding" evidence="2">
    <location>
        <begin position="61"/>
        <end position="213"/>
    </location>
</feature>
<accession>A0A543BTP1</accession>
<sequence length="524" mass="55998">MPADQYGPAQDPVTSRSRMSRPLGSLHQRYTSYPQNLSGLPATLARVSDSSARREDIPSVVIVGGGASGTLTAVHLIRGAQARGRSLQVVLVDRDGRHGLGQAYATTDPHHLLNAGAAKMSALADDPDHLLRWARGQGLNPAGSDFLPRCAYGRYLRELLDGCARRLPHGGRFTRLTATVTSLTTAAPGRPLRLRLSNGDRLDADAVVLATGNRPPGRWPRIEAGPRYVADPWGPGALTEICDGSPVLVIGTGLTMVDLATTATRANKDTVVYAISRHGLLPRRHRCPASPPAEISLPVGEVRLAELLGTVRTAIKSNGGDWHGVIDGLRPHVPQLWARLSIDDRRRFLASVARYWEVHRHRIPPATAAQIAGLRAAGRLKVLRGRLVEATAGRDEMRVRVDVDGVGRELRVGWLVNGTGPAAEITEDPFLGGLVDSGLVRPDPLRLGLDAEGDGAVLDAVGRRHDRIFALGPTLRGVRYETTAIPEIRAQAAALVRPLLETIAAGDPSHHASARTAGRPAAIA</sequence>
<dbReference type="AlphaFoldDB" id="A0A543BTP1"/>
<dbReference type="PRINTS" id="PR00368">
    <property type="entry name" value="FADPNR"/>
</dbReference>
<evidence type="ECO:0000313" key="4">
    <source>
        <dbReference type="Proteomes" id="UP000316096"/>
    </source>
</evidence>
<name>A0A543BTP1_9ACTN</name>
<dbReference type="PANTHER" id="PTHR40254">
    <property type="entry name" value="BLR0577 PROTEIN"/>
    <property type="match status" value="1"/>
</dbReference>
<proteinExistence type="predicted"/>
<dbReference type="Proteomes" id="UP000316096">
    <property type="component" value="Unassembled WGS sequence"/>
</dbReference>
<dbReference type="Gene3D" id="3.50.50.60">
    <property type="entry name" value="FAD/NAD(P)-binding domain"/>
    <property type="match status" value="1"/>
</dbReference>
<dbReference type="InterPro" id="IPR038732">
    <property type="entry name" value="HpyO/CreE_NAD-binding"/>
</dbReference>
<evidence type="ECO:0000313" key="3">
    <source>
        <dbReference type="EMBL" id="TQL88192.1"/>
    </source>
</evidence>
<comment type="caution">
    <text evidence="3">The sequence shown here is derived from an EMBL/GenBank/DDBJ whole genome shotgun (WGS) entry which is preliminary data.</text>
</comment>
<gene>
    <name evidence="3" type="ORF">FB559_8811</name>
</gene>
<dbReference type="EMBL" id="VFOZ01000003">
    <property type="protein sequence ID" value="TQL88192.1"/>
    <property type="molecule type" value="Genomic_DNA"/>
</dbReference>
<dbReference type="PRINTS" id="PR00411">
    <property type="entry name" value="PNDRDTASEI"/>
</dbReference>
<organism evidence="3 4">
    <name type="scientific">Actinoallomurus bryophytorum</name>
    <dbReference type="NCBI Taxonomy" id="1490222"/>
    <lineage>
        <taxon>Bacteria</taxon>
        <taxon>Bacillati</taxon>
        <taxon>Actinomycetota</taxon>
        <taxon>Actinomycetes</taxon>
        <taxon>Streptosporangiales</taxon>
        <taxon>Thermomonosporaceae</taxon>
        <taxon>Actinoallomurus</taxon>
    </lineage>
</organism>
<evidence type="ECO:0000259" key="2">
    <source>
        <dbReference type="Pfam" id="PF13454"/>
    </source>
</evidence>
<protein>
    <submittedName>
        <fullName evidence="3">Putative NAD(P)/FAD-binding protein YdhS</fullName>
    </submittedName>
</protein>
<evidence type="ECO:0000256" key="1">
    <source>
        <dbReference type="SAM" id="MobiDB-lite"/>
    </source>
</evidence>
<dbReference type="OrthoDB" id="101972at2"/>